<dbReference type="InterPro" id="IPR003793">
    <property type="entry name" value="UPF0166"/>
</dbReference>
<reference evidence="2 3" key="1">
    <citation type="submission" date="2023-05" db="EMBL/GenBank/DDBJ databases">
        <title>Novel species of genus Flectobacillus isolated from stream in China.</title>
        <authorList>
            <person name="Lu H."/>
        </authorList>
    </citation>
    <scope>NUCLEOTIDE SEQUENCE [LARGE SCALE GENOMIC DNA]</scope>
    <source>
        <strain evidence="2 3">KCTC 42575</strain>
    </source>
</reference>
<name>A0ABT6YHC7_9BACT</name>
<dbReference type="InterPro" id="IPR011322">
    <property type="entry name" value="N-reg_PII-like_a/b"/>
</dbReference>
<evidence type="ECO:0000313" key="3">
    <source>
        <dbReference type="Proteomes" id="UP001236507"/>
    </source>
</evidence>
<evidence type="ECO:0000313" key="2">
    <source>
        <dbReference type="EMBL" id="MDI9862571.1"/>
    </source>
</evidence>
<dbReference type="Proteomes" id="UP001236507">
    <property type="component" value="Unassembled WGS sequence"/>
</dbReference>
<gene>
    <name evidence="2" type="ORF">QM524_25320</name>
</gene>
<dbReference type="Pfam" id="PF02641">
    <property type="entry name" value="DUF190"/>
    <property type="match status" value="1"/>
</dbReference>
<dbReference type="PANTHER" id="PTHR35983">
    <property type="entry name" value="UPF0166 PROTEIN TM_0021"/>
    <property type="match status" value="1"/>
</dbReference>
<keyword evidence="3" id="KW-1185">Reference proteome</keyword>
<dbReference type="PANTHER" id="PTHR35983:SF1">
    <property type="entry name" value="UPF0166 PROTEIN TM_0021"/>
    <property type="match status" value="1"/>
</dbReference>
<dbReference type="Gene3D" id="3.30.70.120">
    <property type="match status" value="1"/>
</dbReference>
<comment type="caution">
    <text evidence="2">The sequence shown here is derived from an EMBL/GenBank/DDBJ whole genome shotgun (WGS) entry which is preliminary data.</text>
</comment>
<dbReference type="RefSeq" id="WP_283346806.1">
    <property type="nucleotide sequence ID" value="NZ_JASHIF010000033.1"/>
</dbReference>
<dbReference type="InterPro" id="IPR015867">
    <property type="entry name" value="N-reg_PII/ATP_PRibTrfase_C"/>
</dbReference>
<dbReference type="SUPFAM" id="SSF54913">
    <property type="entry name" value="GlnB-like"/>
    <property type="match status" value="1"/>
</dbReference>
<sequence>MTQVQIFIDKDDLLGSKYVYDVILKHLIGHNVAGATVFEGWMGFGKNHVLKKPHDLLSFDHPPLMISFVDEDEKVEEALTSLREIYKGGLIVKSKVEVV</sequence>
<accession>A0ABT6YHC7</accession>
<protein>
    <submittedName>
        <fullName evidence="2">DUF190 domain-containing protein</fullName>
    </submittedName>
</protein>
<evidence type="ECO:0000256" key="1">
    <source>
        <dbReference type="ARBA" id="ARBA00010554"/>
    </source>
</evidence>
<comment type="similarity">
    <text evidence="1">Belongs to the UPF0166 family.</text>
</comment>
<dbReference type="EMBL" id="JASHIF010000033">
    <property type="protein sequence ID" value="MDI9862571.1"/>
    <property type="molecule type" value="Genomic_DNA"/>
</dbReference>
<proteinExistence type="inferred from homology"/>
<organism evidence="2 3">
    <name type="scientific">Flectobacillus roseus</name>
    <dbReference type="NCBI Taxonomy" id="502259"/>
    <lineage>
        <taxon>Bacteria</taxon>
        <taxon>Pseudomonadati</taxon>
        <taxon>Bacteroidota</taxon>
        <taxon>Cytophagia</taxon>
        <taxon>Cytophagales</taxon>
        <taxon>Flectobacillaceae</taxon>
        <taxon>Flectobacillus</taxon>
    </lineage>
</organism>